<dbReference type="Gene3D" id="3.55.50.30">
    <property type="match status" value="1"/>
</dbReference>
<dbReference type="EMBL" id="BNAF01000010">
    <property type="protein sequence ID" value="GHE42030.1"/>
    <property type="molecule type" value="Genomic_DNA"/>
</dbReference>
<dbReference type="PANTHER" id="PTHR30273">
    <property type="entry name" value="PERIPLASMIC SIGNAL SENSOR AND SIGMA FACTOR ACTIVATOR FECR-RELATED"/>
    <property type="match status" value="1"/>
</dbReference>
<dbReference type="RefSeq" id="WP_189627184.1">
    <property type="nucleotide sequence ID" value="NZ_BNAF01000010.1"/>
</dbReference>
<dbReference type="PIRSF" id="PIRSF018266">
    <property type="entry name" value="FecR"/>
    <property type="match status" value="1"/>
</dbReference>
<accession>A0ABQ3HWN7</accession>
<evidence type="ECO:0000256" key="1">
    <source>
        <dbReference type="SAM" id="Phobius"/>
    </source>
</evidence>
<protein>
    <recommendedName>
        <fullName evidence="2">FecR protein domain-containing protein</fullName>
    </recommendedName>
</protein>
<evidence type="ECO:0000313" key="4">
    <source>
        <dbReference type="Proteomes" id="UP000620550"/>
    </source>
</evidence>
<evidence type="ECO:0000313" key="3">
    <source>
        <dbReference type="EMBL" id="GHE42030.1"/>
    </source>
</evidence>
<keyword evidence="1" id="KW-0472">Membrane</keyword>
<keyword evidence="1" id="KW-0812">Transmembrane</keyword>
<feature type="domain" description="FecR protein" evidence="2">
    <location>
        <begin position="101"/>
        <end position="190"/>
    </location>
</feature>
<proteinExistence type="predicted"/>
<organism evidence="3 4">
    <name type="scientific">Sphingobacterium griseoflavum</name>
    <dbReference type="NCBI Taxonomy" id="1474952"/>
    <lineage>
        <taxon>Bacteria</taxon>
        <taxon>Pseudomonadati</taxon>
        <taxon>Bacteroidota</taxon>
        <taxon>Sphingobacteriia</taxon>
        <taxon>Sphingobacteriales</taxon>
        <taxon>Sphingobacteriaceae</taxon>
        <taxon>Sphingobacterium</taxon>
    </lineage>
</organism>
<gene>
    <name evidence="3" type="ORF">GCM10017764_26590</name>
</gene>
<keyword evidence="4" id="KW-1185">Reference proteome</keyword>
<dbReference type="Proteomes" id="UP000620550">
    <property type="component" value="Unassembled WGS sequence"/>
</dbReference>
<name>A0ABQ3HWN7_9SPHI</name>
<keyword evidence="1" id="KW-1133">Transmembrane helix</keyword>
<dbReference type="PANTHER" id="PTHR30273:SF2">
    <property type="entry name" value="PROTEIN FECR"/>
    <property type="match status" value="1"/>
</dbReference>
<dbReference type="InterPro" id="IPR006860">
    <property type="entry name" value="FecR"/>
</dbReference>
<sequence length="302" mass="33935">MKEDNRLAKFLDGSLSGEAKNEWDQEADKELYERIKRYSADLSAPIHTHDDHLLQAIMDSKATAVKKLPPYGYSRWLAVAAILLCVLLGGWLMWSSETVLQASTHATLQVPLPDGSEVLLDNGSKVSYKRFTWPIQRYVQLEGDAYFAVEKGQTFTVKTKLGAVRVLGTRFDVLTSSGKLSVHCYHGKVEVQQQKDKMLLTAGQSLRVDDGRWERDSVFLLEPTWKAGQLLFESASLDQVVTELERSFAITIETTAHSVSRTQQFTGKLPTADRDAAIHIIETAFSVSCRKLADHRYLIESK</sequence>
<feature type="transmembrane region" description="Helical" evidence="1">
    <location>
        <begin position="76"/>
        <end position="94"/>
    </location>
</feature>
<comment type="caution">
    <text evidence="3">The sequence shown here is derived from an EMBL/GenBank/DDBJ whole genome shotgun (WGS) entry which is preliminary data.</text>
</comment>
<evidence type="ECO:0000259" key="2">
    <source>
        <dbReference type="Pfam" id="PF04773"/>
    </source>
</evidence>
<dbReference type="Gene3D" id="2.60.120.1440">
    <property type="match status" value="1"/>
</dbReference>
<dbReference type="Pfam" id="PF04773">
    <property type="entry name" value="FecR"/>
    <property type="match status" value="1"/>
</dbReference>
<dbReference type="InterPro" id="IPR012373">
    <property type="entry name" value="Ferrdict_sens_TM"/>
</dbReference>
<reference evidence="4" key="1">
    <citation type="journal article" date="2019" name="Int. J. Syst. Evol. Microbiol.">
        <title>The Global Catalogue of Microorganisms (GCM) 10K type strain sequencing project: providing services to taxonomists for standard genome sequencing and annotation.</title>
        <authorList>
            <consortium name="The Broad Institute Genomics Platform"/>
            <consortium name="The Broad Institute Genome Sequencing Center for Infectious Disease"/>
            <person name="Wu L."/>
            <person name="Ma J."/>
        </authorList>
    </citation>
    <scope>NUCLEOTIDE SEQUENCE [LARGE SCALE GENOMIC DNA]</scope>
    <source>
        <strain evidence="4">CGMCC 1.12966</strain>
    </source>
</reference>